<dbReference type="SUPFAM" id="SSF56420">
    <property type="entry name" value="Peptide deformylase"/>
    <property type="match status" value="1"/>
</dbReference>
<evidence type="ECO:0000256" key="1">
    <source>
        <dbReference type="ARBA" id="ARBA00010759"/>
    </source>
</evidence>
<dbReference type="GO" id="GO:0042586">
    <property type="term" value="F:peptide deformylase activity"/>
    <property type="evidence" value="ECO:0007669"/>
    <property type="project" value="UniProtKB-UniRule"/>
</dbReference>
<reference evidence="7 8" key="1">
    <citation type="journal article" date="2015" name="Nature">
        <title>rRNA introns, odd ribosomes, and small enigmatic genomes across a large radiation of phyla.</title>
        <authorList>
            <person name="Brown C.T."/>
            <person name="Hug L.A."/>
            <person name="Thomas B.C."/>
            <person name="Sharon I."/>
            <person name="Castelle C.J."/>
            <person name="Singh A."/>
            <person name="Wilkins M.J."/>
            <person name="Williams K.H."/>
            <person name="Banfield J.F."/>
        </authorList>
    </citation>
    <scope>NUCLEOTIDE SEQUENCE [LARGE SCALE GENOMIC DNA]</scope>
</reference>
<dbReference type="InterPro" id="IPR023635">
    <property type="entry name" value="Peptide_deformylase"/>
</dbReference>
<protein>
    <recommendedName>
        <fullName evidence="6">Peptide deformylase</fullName>
        <shortName evidence="6">PDF</shortName>
        <ecNumber evidence="6">3.5.1.88</ecNumber>
    </recommendedName>
    <alternativeName>
        <fullName evidence="6">Polypeptide deformylase</fullName>
    </alternativeName>
</protein>
<comment type="caution">
    <text evidence="7">The sequence shown here is derived from an EMBL/GenBank/DDBJ whole genome shotgun (WGS) entry which is preliminary data.</text>
</comment>
<dbReference type="AlphaFoldDB" id="A0A0G0JJ08"/>
<gene>
    <name evidence="6" type="primary">def</name>
    <name evidence="7" type="ORF">US54_C0058G0006</name>
</gene>
<dbReference type="CDD" id="cd00487">
    <property type="entry name" value="Pep_deformylase"/>
    <property type="match status" value="1"/>
</dbReference>
<dbReference type="EC" id="3.5.1.88" evidence="6"/>
<dbReference type="PIRSF" id="PIRSF004749">
    <property type="entry name" value="Pep_def"/>
    <property type="match status" value="1"/>
</dbReference>
<dbReference type="GO" id="GO:0006412">
    <property type="term" value="P:translation"/>
    <property type="evidence" value="ECO:0007669"/>
    <property type="project" value="UniProtKB-UniRule"/>
</dbReference>
<comment type="catalytic activity">
    <reaction evidence="6">
        <text>N-terminal N-formyl-L-methionyl-[peptide] + H2O = N-terminal L-methionyl-[peptide] + formate</text>
        <dbReference type="Rhea" id="RHEA:24420"/>
        <dbReference type="Rhea" id="RHEA-COMP:10639"/>
        <dbReference type="Rhea" id="RHEA-COMP:10640"/>
        <dbReference type="ChEBI" id="CHEBI:15377"/>
        <dbReference type="ChEBI" id="CHEBI:15740"/>
        <dbReference type="ChEBI" id="CHEBI:49298"/>
        <dbReference type="ChEBI" id="CHEBI:64731"/>
        <dbReference type="EC" id="3.5.1.88"/>
    </reaction>
</comment>
<sequence>MKKQRGKLLQVAHLGHPILRKKNKEVKDINAFLLQTLINDLIATVMEVDGVGISAPQVYEPVRLFILASHPNSRYPYAPKMKPIAIINPKILKTSDKIVKDWEGCLSIPGLRGLIPRFQSVQVEYFTREGKKVKKTYTNFVARIFQHEYDHLEGKLFIDRVESSLDLISEKEFQKLISSRLKK</sequence>
<comment type="similarity">
    <text evidence="1 6">Belongs to the polypeptide deformylase family.</text>
</comment>
<dbReference type="Proteomes" id="UP000034471">
    <property type="component" value="Unassembled WGS sequence"/>
</dbReference>
<dbReference type="HAMAP" id="MF_00163">
    <property type="entry name" value="Pep_deformylase"/>
    <property type="match status" value="1"/>
</dbReference>
<comment type="cofactor">
    <cofactor evidence="6">
        <name>Fe(2+)</name>
        <dbReference type="ChEBI" id="CHEBI:29033"/>
    </cofactor>
    <text evidence="6">Binds 1 Fe(2+) ion.</text>
</comment>
<dbReference type="GO" id="GO:0046872">
    <property type="term" value="F:metal ion binding"/>
    <property type="evidence" value="ECO:0007669"/>
    <property type="project" value="UniProtKB-KW"/>
</dbReference>
<feature type="binding site" evidence="6">
    <location>
        <position position="147"/>
    </location>
    <ligand>
        <name>Fe cation</name>
        <dbReference type="ChEBI" id="CHEBI:24875"/>
    </ligand>
</feature>
<dbReference type="PRINTS" id="PR01576">
    <property type="entry name" value="PDEFORMYLASE"/>
</dbReference>
<dbReference type="NCBIfam" id="TIGR00079">
    <property type="entry name" value="pept_deformyl"/>
    <property type="match status" value="1"/>
</dbReference>
<name>A0A0G0JJ08_9BACT</name>
<feature type="binding site" evidence="6">
    <location>
        <position position="151"/>
    </location>
    <ligand>
        <name>Fe cation</name>
        <dbReference type="ChEBI" id="CHEBI:24875"/>
    </ligand>
</feature>
<evidence type="ECO:0000256" key="4">
    <source>
        <dbReference type="ARBA" id="ARBA00022917"/>
    </source>
</evidence>
<evidence type="ECO:0000256" key="3">
    <source>
        <dbReference type="ARBA" id="ARBA00022801"/>
    </source>
</evidence>
<dbReference type="PANTHER" id="PTHR10458">
    <property type="entry name" value="PEPTIDE DEFORMYLASE"/>
    <property type="match status" value="1"/>
</dbReference>
<evidence type="ECO:0000256" key="5">
    <source>
        <dbReference type="ARBA" id="ARBA00023004"/>
    </source>
</evidence>
<dbReference type="Gene3D" id="3.90.45.10">
    <property type="entry name" value="Peptide deformylase"/>
    <property type="match status" value="1"/>
</dbReference>
<keyword evidence="5 6" id="KW-0408">Iron</keyword>
<comment type="function">
    <text evidence="6">Removes the formyl group from the N-terminal Met of newly synthesized proteins. Requires at least a dipeptide for an efficient rate of reaction. N-terminal L-methionine is a prerequisite for activity but the enzyme has broad specificity at other positions.</text>
</comment>
<dbReference type="EMBL" id="LBTJ01000058">
    <property type="protein sequence ID" value="KKQ36699.1"/>
    <property type="molecule type" value="Genomic_DNA"/>
</dbReference>
<proteinExistence type="inferred from homology"/>
<keyword evidence="3 6" id="KW-0378">Hydrolase</keyword>
<dbReference type="Pfam" id="PF01327">
    <property type="entry name" value="Pep_deformylase"/>
    <property type="match status" value="1"/>
</dbReference>
<dbReference type="InterPro" id="IPR036821">
    <property type="entry name" value="Peptide_deformylase_sf"/>
</dbReference>
<feature type="active site" evidence="6">
    <location>
        <position position="148"/>
    </location>
</feature>
<evidence type="ECO:0000313" key="8">
    <source>
        <dbReference type="Proteomes" id="UP000034471"/>
    </source>
</evidence>
<dbReference type="STRING" id="1618481.US54_C0058G0006"/>
<keyword evidence="2 6" id="KW-0479">Metal-binding</keyword>
<keyword evidence="4 6" id="KW-0648">Protein biosynthesis</keyword>
<organism evidence="7 8">
    <name type="scientific">Candidatus Roizmanbacteria bacterium GW2011_GWA2_37_7</name>
    <dbReference type="NCBI Taxonomy" id="1618481"/>
    <lineage>
        <taxon>Bacteria</taxon>
        <taxon>Candidatus Roizmaniibacteriota</taxon>
    </lineage>
</organism>
<dbReference type="PANTHER" id="PTHR10458:SF21">
    <property type="entry name" value="PEPTIDE DEFORMYLASE"/>
    <property type="match status" value="1"/>
</dbReference>
<evidence type="ECO:0000256" key="6">
    <source>
        <dbReference type="HAMAP-Rule" id="MF_00163"/>
    </source>
</evidence>
<dbReference type="NCBIfam" id="NF001159">
    <property type="entry name" value="PRK00150.1-3"/>
    <property type="match status" value="1"/>
</dbReference>
<feature type="binding site" evidence="6">
    <location>
        <position position="105"/>
    </location>
    <ligand>
        <name>Fe cation</name>
        <dbReference type="ChEBI" id="CHEBI:24875"/>
    </ligand>
</feature>
<evidence type="ECO:0000313" key="7">
    <source>
        <dbReference type="EMBL" id="KKQ36699.1"/>
    </source>
</evidence>
<accession>A0A0G0JJ08</accession>
<evidence type="ECO:0000256" key="2">
    <source>
        <dbReference type="ARBA" id="ARBA00022723"/>
    </source>
</evidence>
<dbReference type="PATRIC" id="fig|1618481.3.peg.912"/>